<name>A0A8K0C812_IGNLU</name>
<organism evidence="2 3">
    <name type="scientific">Ignelater luminosus</name>
    <name type="common">Cucubano</name>
    <name type="synonym">Pyrophorus luminosus</name>
    <dbReference type="NCBI Taxonomy" id="2038154"/>
    <lineage>
        <taxon>Eukaryota</taxon>
        <taxon>Metazoa</taxon>
        <taxon>Ecdysozoa</taxon>
        <taxon>Arthropoda</taxon>
        <taxon>Hexapoda</taxon>
        <taxon>Insecta</taxon>
        <taxon>Pterygota</taxon>
        <taxon>Neoptera</taxon>
        <taxon>Endopterygota</taxon>
        <taxon>Coleoptera</taxon>
        <taxon>Polyphaga</taxon>
        <taxon>Elateriformia</taxon>
        <taxon>Elateroidea</taxon>
        <taxon>Elateridae</taxon>
        <taxon>Agrypninae</taxon>
        <taxon>Pyrophorini</taxon>
        <taxon>Ignelater</taxon>
    </lineage>
</organism>
<dbReference type="OrthoDB" id="407509at2759"/>
<accession>A0A8K0C812</accession>
<keyword evidence="3" id="KW-1185">Reference proteome</keyword>
<evidence type="ECO:0000313" key="2">
    <source>
        <dbReference type="EMBL" id="KAF2880496.1"/>
    </source>
</evidence>
<comment type="caution">
    <text evidence="2">The sequence shown here is derived from an EMBL/GenBank/DDBJ whole genome shotgun (WGS) entry which is preliminary data.</text>
</comment>
<reference evidence="2" key="1">
    <citation type="submission" date="2019-08" db="EMBL/GenBank/DDBJ databases">
        <title>The genome of the North American firefly Photinus pyralis.</title>
        <authorList>
            <consortium name="Photinus pyralis genome working group"/>
            <person name="Fallon T.R."/>
            <person name="Sander Lower S.E."/>
            <person name="Weng J.-K."/>
        </authorList>
    </citation>
    <scope>NUCLEOTIDE SEQUENCE</scope>
    <source>
        <strain evidence="2">TRF0915ILg1</strain>
        <tissue evidence="2">Whole body</tissue>
    </source>
</reference>
<feature type="region of interest" description="Disordered" evidence="1">
    <location>
        <begin position="146"/>
        <end position="168"/>
    </location>
</feature>
<feature type="compositionally biased region" description="Basic and acidic residues" evidence="1">
    <location>
        <begin position="152"/>
        <end position="168"/>
    </location>
</feature>
<evidence type="ECO:0000256" key="1">
    <source>
        <dbReference type="SAM" id="MobiDB-lite"/>
    </source>
</evidence>
<proteinExistence type="predicted"/>
<dbReference type="EMBL" id="VTPC01090963">
    <property type="protein sequence ID" value="KAF2880496.1"/>
    <property type="molecule type" value="Genomic_DNA"/>
</dbReference>
<protein>
    <submittedName>
        <fullName evidence="2">Uncharacterized protein</fullName>
    </submittedName>
</protein>
<dbReference type="AlphaFoldDB" id="A0A8K0C812"/>
<evidence type="ECO:0000313" key="3">
    <source>
        <dbReference type="Proteomes" id="UP000801492"/>
    </source>
</evidence>
<sequence>MESTKPCDNGQYSWSTRQYYCQKEADNGESAHEVVAIRGNAGQQIDAIRFVKNGATAVWGNKALQFWASPTDRLQDKSVANLLEAEINKKLQKPINNDLEEEEWKTIQKAMKEATNLCIGKTQIKKRGNWFDDDCKKALMTRNATKVQEGIQRNDTKQTEEPTEQEVKDAVKDLKNNKSAGESGLPAEILKGGGETLHERVYRLILKVW</sequence>
<gene>
    <name evidence="2" type="ORF">ILUMI_25667</name>
</gene>
<dbReference type="Proteomes" id="UP000801492">
    <property type="component" value="Unassembled WGS sequence"/>
</dbReference>